<dbReference type="Proteomes" id="UP000184161">
    <property type="component" value="Unassembled WGS sequence"/>
</dbReference>
<accession>A0A9X5ZDQ6</accession>
<sequence>MKLFLVGPDFHDYNTSLALAFSNNNFKTHVMAYQDRNKSGKEILENKIFPKIGLYKYQQENLKRFNDEFVEEVLKYRPTVLVVIRGDYILKDSLLKIKRNIPEIKCVLWMMDSLSRFPKALESLEMYYKVVCFEEDDKKYFEDVNKRIYIPMGYNSNTYQQSQEDKDIDICFAGYGYPKRKKILNGLIKQLCDENLKIIIIGEYGNIRRPLTYMYQKIKYRYLYKAVKNYNVTPEELNKLYNRSKICLNINFEGHHGINPRTFEIAATNSFQLTDFNKGLSDFYDIQEDIIVYEEVNDLVEKVRYYLKNEKERNRIANNAYEKTVNKQSMENRVEEFLKQMNNRG</sequence>
<dbReference type="EMBL" id="MLYK01000029">
    <property type="protein sequence ID" value="OJS95485.1"/>
    <property type="molecule type" value="Genomic_DNA"/>
</dbReference>
<evidence type="ECO:0000259" key="1">
    <source>
        <dbReference type="Pfam" id="PF13524"/>
    </source>
</evidence>
<dbReference type="RefSeq" id="WP_065381931.1">
    <property type="nucleotide sequence ID" value="NZ_AP024504.2"/>
</dbReference>
<name>A0A9X5ZDQ6_BACCE</name>
<dbReference type="AlphaFoldDB" id="A0A9X5ZDQ6"/>
<comment type="caution">
    <text evidence="2">The sequence shown here is derived from an EMBL/GenBank/DDBJ whole genome shotgun (WGS) entry which is preliminary data.</text>
</comment>
<dbReference type="Pfam" id="PF13524">
    <property type="entry name" value="Glyco_trans_1_2"/>
    <property type="match status" value="1"/>
</dbReference>
<organism evidence="2 3">
    <name type="scientific">Bacillus cereus</name>
    <dbReference type="NCBI Taxonomy" id="1396"/>
    <lineage>
        <taxon>Bacteria</taxon>
        <taxon>Bacillati</taxon>
        <taxon>Bacillota</taxon>
        <taxon>Bacilli</taxon>
        <taxon>Bacillales</taxon>
        <taxon>Bacillaceae</taxon>
        <taxon>Bacillus</taxon>
        <taxon>Bacillus cereus group</taxon>
    </lineage>
</organism>
<proteinExistence type="predicted"/>
<dbReference type="InterPro" id="IPR055259">
    <property type="entry name" value="YkvP/CgeB_Glyco_trans-like"/>
</dbReference>
<protein>
    <recommendedName>
        <fullName evidence="1">Spore protein YkvP/CgeB glycosyl transferase-like domain-containing protein</fullName>
    </recommendedName>
</protein>
<evidence type="ECO:0000313" key="2">
    <source>
        <dbReference type="EMBL" id="OJS95485.1"/>
    </source>
</evidence>
<evidence type="ECO:0000313" key="3">
    <source>
        <dbReference type="Proteomes" id="UP000184161"/>
    </source>
</evidence>
<dbReference type="Gene3D" id="3.40.50.2000">
    <property type="entry name" value="Glycogen Phosphorylase B"/>
    <property type="match status" value="1"/>
</dbReference>
<gene>
    <name evidence="2" type="ORF">BKK64_13205</name>
</gene>
<dbReference type="SUPFAM" id="SSF53756">
    <property type="entry name" value="UDP-Glycosyltransferase/glycogen phosphorylase"/>
    <property type="match status" value="1"/>
</dbReference>
<reference evidence="2 3" key="1">
    <citation type="submission" date="2016-10" db="EMBL/GenBank/DDBJ databases">
        <title>Draft Genome Sequence of one Bacillus cereus strain isolated from pooled breast milk.</title>
        <authorList>
            <person name="Woudstra C."/>
            <person name="Chamoin A."/>
            <person name="Gentil S."/>
            <person name="Rambeloson T."/>
            <person name="Delannoye S."/>
            <person name="Heinnekine J.A."/>
            <person name="Herbin S."/>
            <person name="Fach P."/>
        </authorList>
    </citation>
    <scope>NUCLEOTIDE SEQUENCE [LARGE SCALE GENOMIC DNA]</scope>
    <source>
        <strain evidence="2 3">16SBCL1279</strain>
    </source>
</reference>
<feature type="domain" description="Spore protein YkvP/CgeB glycosyl transferase-like" evidence="1">
    <location>
        <begin position="188"/>
        <end position="338"/>
    </location>
</feature>